<comment type="caution">
    <text evidence="2">The sequence shown here is derived from an EMBL/GenBank/DDBJ whole genome shotgun (WGS) entry which is preliminary data.</text>
</comment>
<name>A0A9Q3P6Z5_9BASI</name>
<proteinExistence type="predicted"/>
<organism evidence="2 3">
    <name type="scientific">Austropuccinia psidii MF-1</name>
    <dbReference type="NCBI Taxonomy" id="1389203"/>
    <lineage>
        <taxon>Eukaryota</taxon>
        <taxon>Fungi</taxon>
        <taxon>Dikarya</taxon>
        <taxon>Basidiomycota</taxon>
        <taxon>Pucciniomycotina</taxon>
        <taxon>Pucciniomycetes</taxon>
        <taxon>Pucciniales</taxon>
        <taxon>Sphaerophragmiaceae</taxon>
        <taxon>Austropuccinia</taxon>
    </lineage>
</organism>
<sequence length="290" mass="33007">MEARHTYFNWQDADTTEIGTNPSPPSKEISVSQKNSSYIPLSHESFNTSENITTQDNSSVQLDVVTICNNSQGTRKRKNFKVIPVDIIAKKKYKSNKTSQSEKNPPFTDLDFEHICNYLEEEGNYNCDSFTQMIIKNYTKLKLFAKYLNLHHTKGTLHLDSWKLQQCWQTYKRKYVIASRYAHSTGAGTSHNNGLTLEEELDLQCPCYKQMDAIFGKNSNVQATNVSDISKQIEYKDKEPSSSKWDEKSGSMVDSNKEDLLTGDEKGLKMQQAQVEADSSNSEVVLIQPN</sequence>
<evidence type="ECO:0000256" key="1">
    <source>
        <dbReference type="SAM" id="MobiDB-lite"/>
    </source>
</evidence>
<feature type="region of interest" description="Disordered" evidence="1">
    <location>
        <begin position="14"/>
        <end position="34"/>
    </location>
</feature>
<reference evidence="2" key="1">
    <citation type="submission" date="2021-03" db="EMBL/GenBank/DDBJ databases">
        <title>Draft genome sequence of rust myrtle Austropuccinia psidii MF-1, a brazilian biotype.</title>
        <authorList>
            <person name="Quecine M.C."/>
            <person name="Pachon D.M.R."/>
            <person name="Bonatelli M.L."/>
            <person name="Correr F.H."/>
            <person name="Franceschini L.M."/>
            <person name="Leite T.F."/>
            <person name="Margarido G.R.A."/>
            <person name="Almeida C.A."/>
            <person name="Ferrarezi J.A."/>
            <person name="Labate C.A."/>
        </authorList>
    </citation>
    <scope>NUCLEOTIDE SEQUENCE</scope>
    <source>
        <strain evidence="2">MF-1</strain>
    </source>
</reference>
<keyword evidence="3" id="KW-1185">Reference proteome</keyword>
<dbReference type="PANTHER" id="PTHR33246">
    <property type="entry name" value="CCHC-TYPE DOMAIN-CONTAINING PROTEIN"/>
    <property type="match status" value="1"/>
</dbReference>
<dbReference type="PANTHER" id="PTHR33246:SF51">
    <property type="entry name" value="MYB_SANT-LIKE DOMAIN-CONTAINING PROTEIN"/>
    <property type="match status" value="1"/>
</dbReference>
<feature type="compositionally biased region" description="Polar residues" evidence="1">
    <location>
        <begin position="271"/>
        <end position="290"/>
    </location>
</feature>
<dbReference type="EMBL" id="AVOT02054006">
    <property type="protein sequence ID" value="MBW0548751.1"/>
    <property type="molecule type" value="Genomic_DNA"/>
</dbReference>
<dbReference type="AlphaFoldDB" id="A0A9Q3P6Z5"/>
<gene>
    <name evidence="2" type="ORF">O181_088466</name>
</gene>
<evidence type="ECO:0000313" key="3">
    <source>
        <dbReference type="Proteomes" id="UP000765509"/>
    </source>
</evidence>
<feature type="compositionally biased region" description="Basic and acidic residues" evidence="1">
    <location>
        <begin position="235"/>
        <end position="268"/>
    </location>
</feature>
<accession>A0A9Q3P6Z5</accession>
<feature type="region of interest" description="Disordered" evidence="1">
    <location>
        <begin position="235"/>
        <end position="290"/>
    </location>
</feature>
<dbReference type="OrthoDB" id="2414509at2759"/>
<dbReference type="Proteomes" id="UP000765509">
    <property type="component" value="Unassembled WGS sequence"/>
</dbReference>
<evidence type="ECO:0000313" key="2">
    <source>
        <dbReference type="EMBL" id="MBW0548751.1"/>
    </source>
</evidence>
<protein>
    <submittedName>
        <fullName evidence="2">Uncharacterized protein</fullName>
    </submittedName>
</protein>